<dbReference type="AlphaFoldDB" id="A3K8Y2"/>
<dbReference type="SUPFAM" id="SSF52096">
    <property type="entry name" value="ClpP/crotonase"/>
    <property type="match status" value="1"/>
</dbReference>
<dbReference type="EMBL" id="AAYA01000016">
    <property type="protein sequence ID" value="EBA06365.1"/>
    <property type="molecule type" value="Genomic_DNA"/>
</dbReference>
<dbReference type="Gene3D" id="3.90.226.10">
    <property type="entry name" value="2-enoyl-CoA Hydratase, Chain A, domain 1"/>
    <property type="match status" value="1"/>
</dbReference>
<dbReference type="InterPro" id="IPR029045">
    <property type="entry name" value="ClpP/crotonase-like_dom_sf"/>
</dbReference>
<dbReference type="Proteomes" id="UP000005713">
    <property type="component" value="Unassembled WGS sequence"/>
</dbReference>
<keyword evidence="1" id="KW-0732">Signal</keyword>
<comment type="caution">
    <text evidence="2">The sequence shown here is derived from an EMBL/GenBank/DDBJ whole genome shotgun (WGS) entry which is preliminary data.</text>
</comment>
<sequence>MRLALAFMLLGTPALAADIIDGGDPVMGCAVTLRGIIAPGDTEKASDAIRSRVREMAAADGDPEESYSLTICLDSPGGSLAEGIRLARFFSDSKTITAVARDTRCESACAVAFLGGAANTYYADTFTDRKTRRILHPTARLGFHSPSLTVEDGNYTAETVSRAYGVALAGIGQLQELKEKIYITDALMSIILTTPPDSMTYLETVGQSASWHIQVTPVKAPTELTRDLVATMCNNMNRAAPKAAGAAASVEPRLRADDIELSKPDPDESYVFVTVDATYRYPGKVPCSFGWQPLSADHTPTRLLDGTLDVFMDMPYAWLAAPETRLASLARRDDWTPESTGGGAPASTTARALCLVLRDAELRDQDLCTLTRTPQGTTEVFTFTWPSGARTVVEETGSGPKLNGAKTNTESRYISKFSTKASRDAMMRVAAEQGIEGNAWRCWLNPSSGNRFCVLDTAREGAIFD</sequence>
<accession>A3K8Y2</accession>
<keyword evidence="2" id="KW-0449">Lipoprotein</keyword>
<protein>
    <submittedName>
        <fullName evidence="2">Lipoprotein, putative</fullName>
    </submittedName>
</protein>
<dbReference type="OrthoDB" id="7838311at2"/>
<evidence type="ECO:0000313" key="3">
    <source>
        <dbReference type="Proteomes" id="UP000005713"/>
    </source>
</evidence>
<dbReference type="RefSeq" id="WP_005862674.1">
    <property type="nucleotide sequence ID" value="NZ_AAYA01000016.1"/>
</dbReference>
<reference evidence="2 3" key="1">
    <citation type="submission" date="2006-06" db="EMBL/GenBank/DDBJ databases">
        <authorList>
            <person name="Moran M.A."/>
            <person name="Ferriera S."/>
            <person name="Johnson J."/>
            <person name="Kravitz S."/>
            <person name="Beeson K."/>
            <person name="Sutton G."/>
            <person name="Rogers Y.-H."/>
            <person name="Friedman R."/>
            <person name="Frazier M."/>
            <person name="Venter J.C."/>
        </authorList>
    </citation>
    <scope>NUCLEOTIDE SEQUENCE [LARGE SCALE GENOMIC DNA]</scope>
    <source>
        <strain evidence="2 3">E-37</strain>
    </source>
</reference>
<name>A3K8Y2_SAGS3</name>
<gene>
    <name evidence="2" type="ORF">SSE37_18045</name>
</gene>
<dbReference type="eggNOG" id="COG3904">
    <property type="taxonomic scope" value="Bacteria"/>
</dbReference>
<feature type="chain" id="PRO_5002654947" evidence="1">
    <location>
        <begin position="17"/>
        <end position="465"/>
    </location>
</feature>
<evidence type="ECO:0000256" key="1">
    <source>
        <dbReference type="SAM" id="SignalP"/>
    </source>
</evidence>
<organism evidence="2 3">
    <name type="scientific">Sagittula stellata (strain ATCC 700073 / DSM 11524 / E-37)</name>
    <dbReference type="NCBI Taxonomy" id="388399"/>
    <lineage>
        <taxon>Bacteria</taxon>
        <taxon>Pseudomonadati</taxon>
        <taxon>Pseudomonadota</taxon>
        <taxon>Alphaproteobacteria</taxon>
        <taxon>Rhodobacterales</taxon>
        <taxon>Roseobacteraceae</taxon>
        <taxon>Sagittula</taxon>
    </lineage>
</organism>
<evidence type="ECO:0000313" key="2">
    <source>
        <dbReference type="EMBL" id="EBA06365.1"/>
    </source>
</evidence>
<proteinExistence type="predicted"/>
<keyword evidence="3" id="KW-1185">Reference proteome</keyword>
<feature type="signal peptide" evidence="1">
    <location>
        <begin position="1"/>
        <end position="16"/>
    </location>
</feature>